<accession>A0A673HHM9</accession>
<dbReference type="GO" id="GO:0042613">
    <property type="term" value="C:MHC class II protein complex"/>
    <property type="evidence" value="ECO:0007669"/>
    <property type="project" value="InterPro"/>
</dbReference>
<dbReference type="InterPro" id="IPR036179">
    <property type="entry name" value="Ig-like_dom_sf"/>
</dbReference>
<reference evidence="7" key="2">
    <citation type="submission" date="2025-09" db="UniProtKB">
        <authorList>
            <consortium name="Ensembl"/>
        </authorList>
    </citation>
    <scope>IDENTIFICATION</scope>
</reference>
<dbReference type="PROSITE" id="PS50835">
    <property type="entry name" value="IG_LIKE"/>
    <property type="match status" value="1"/>
</dbReference>
<organism evidence="7 8">
    <name type="scientific">Sinocyclocheilus rhinocerous</name>
    <dbReference type="NCBI Taxonomy" id="307959"/>
    <lineage>
        <taxon>Eukaryota</taxon>
        <taxon>Metazoa</taxon>
        <taxon>Chordata</taxon>
        <taxon>Craniata</taxon>
        <taxon>Vertebrata</taxon>
        <taxon>Euteleostomi</taxon>
        <taxon>Actinopterygii</taxon>
        <taxon>Neopterygii</taxon>
        <taxon>Teleostei</taxon>
        <taxon>Ostariophysi</taxon>
        <taxon>Cypriniformes</taxon>
        <taxon>Cyprinidae</taxon>
        <taxon>Cyprininae</taxon>
        <taxon>Sinocyclocheilus</taxon>
    </lineage>
</organism>
<dbReference type="Pfam" id="PF07654">
    <property type="entry name" value="C1-set"/>
    <property type="match status" value="1"/>
</dbReference>
<dbReference type="SUPFAM" id="SSF48726">
    <property type="entry name" value="Immunoglobulin"/>
    <property type="match status" value="1"/>
</dbReference>
<dbReference type="InterPro" id="IPR003597">
    <property type="entry name" value="Ig_C1-set"/>
</dbReference>
<name>A0A673HHM9_9TELE</name>
<feature type="domain" description="Ig-like" evidence="6">
    <location>
        <begin position="116"/>
        <end position="212"/>
    </location>
</feature>
<keyword evidence="8" id="KW-1185">Reference proteome</keyword>
<proteinExistence type="predicted"/>
<dbReference type="Gene3D" id="3.10.320.10">
    <property type="entry name" value="Class II Histocompatibility Antigen, M Beta Chain, Chain B, domain 1"/>
    <property type="match status" value="1"/>
</dbReference>
<keyword evidence="3" id="KW-1133">Transmembrane helix</keyword>
<dbReference type="InterPro" id="IPR007110">
    <property type="entry name" value="Ig-like_dom"/>
</dbReference>
<dbReference type="Pfam" id="PF00969">
    <property type="entry name" value="MHC_II_beta"/>
    <property type="match status" value="1"/>
</dbReference>
<keyword evidence="2" id="KW-0812">Transmembrane</keyword>
<reference evidence="7" key="1">
    <citation type="submission" date="2025-08" db="UniProtKB">
        <authorList>
            <consortium name="Ensembl"/>
        </authorList>
    </citation>
    <scope>IDENTIFICATION</scope>
</reference>
<dbReference type="SUPFAM" id="SSF54452">
    <property type="entry name" value="MHC antigen-recognition domain"/>
    <property type="match status" value="1"/>
</dbReference>
<keyword evidence="4" id="KW-1015">Disulfide bond</keyword>
<evidence type="ECO:0000256" key="4">
    <source>
        <dbReference type="ARBA" id="ARBA00023157"/>
    </source>
</evidence>
<sequence length="257" mass="28732">MHVLYSEINLLLLSVDKTAVMARKNICSSIFINGCTYISRDLSDVELIISTSFNKAVQMQFNSTLGKYVGFTEIGMKCARLSNNKQILSHLSNMVHKCKHYGEIGYPAIVNKLVQPKIKLRPVKQNGSSSPAALVCSAYDFYPEQIKVSWLRDGKEMTTDVASIEELANGDWYYQIHSHLEYTPKSGEKISCMVEHGSFNKPMIIDWDASISESDGNKISIGASGLVLDITAAAGLMYYKKKSNRGRIFKPNRETKV</sequence>
<gene>
    <name evidence="7" type="primary">LOC107719896</name>
</gene>
<dbReference type="PANTHER" id="PTHR19944">
    <property type="entry name" value="MHC CLASS II-RELATED"/>
    <property type="match status" value="1"/>
</dbReference>
<dbReference type="SMART" id="SM00921">
    <property type="entry name" value="MHC_II_beta"/>
    <property type="match status" value="1"/>
</dbReference>
<dbReference type="Ensembl" id="ENSSRHT00000026510.1">
    <property type="protein sequence ID" value="ENSSRHP00000025740.1"/>
    <property type="gene ID" value="ENSSRHG00000013406.1"/>
</dbReference>
<evidence type="ECO:0000256" key="5">
    <source>
        <dbReference type="ARBA" id="ARBA00023180"/>
    </source>
</evidence>
<dbReference type="GO" id="GO:0019882">
    <property type="term" value="P:antigen processing and presentation"/>
    <property type="evidence" value="ECO:0007669"/>
    <property type="project" value="InterPro"/>
</dbReference>
<keyword evidence="5" id="KW-0325">Glycoprotein</keyword>
<comment type="subcellular location">
    <subcellularLocation>
        <location evidence="1">Membrane</location>
        <topology evidence="1">Single-pass type I membrane protein</topology>
    </subcellularLocation>
</comment>
<evidence type="ECO:0000313" key="7">
    <source>
        <dbReference type="Ensembl" id="ENSSRHP00000025740.1"/>
    </source>
</evidence>
<dbReference type="Proteomes" id="UP000472270">
    <property type="component" value="Unassembled WGS sequence"/>
</dbReference>
<dbReference type="InterPro" id="IPR000353">
    <property type="entry name" value="MHC_II_b_N"/>
</dbReference>
<evidence type="ECO:0000256" key="1">
    <source>
        <dbReference type="ARBA" id="ARBA00004479"/>
    </source>
</evidence>
<dbReference type="InterPro" id="IPR050160">
    <property type="entry name" value="MHC/Immunoglobulin"/>
</dbReference>
<keyword evidence="3" id="KW-0472">Membrane</keyword>
<dbReference type="InterPro" id="IPR014745">
    <property type="entry name" value="MHC_II_a/b_N"/>
</dbReference>
<dbReference type="InterPro" id="IPR011162">
    <property type="entry name" value="MHC_I/II-like_Ag-recog"/>
</dbReference>
<evidence type="ECO:0000259" key="6">
    <source>
        <dbReference type="PROSITE" id="PS50835"/>
    </source>
</evidence>
<evidence type="ECO:0000256" key="3">
    <source>
        <dbReference type="ARBA" id="ARBA00022989"/>
    </source>
</evidence>
<evidence type="ECO:0000313" key="8">
    <source>
        <dbReference type="Proteomes" id="UP000472270"/>
    </source>
</evidence>
<dbReference type="Gene3D" id="2.60.40.10">
    <property type="entry name" value="Immunoglobulins"/>
    <property type="match status" value="1"/>
</dbReference>
<evidence type="ECO:0000256" key="2">
    <source>
        <dbReference type="ARBA" id="ARBA00022692"/>
    </source>
</evidence>
<protein>
    <submittedName>
        <fullName evidence="7">H-2 class II histocompatibility antigen, A-K beta chain-like</fullName>
    </submittedName>
</protein>
<dbReference type="GO" id="GO:0006955">
    <property type="term" value="P:immune response"/>
    <property type="evidence" value="ECO:0007669"/>
    <property type="project" value="InterPro"/>
</dbReference>
<dbReference type="AlphaFoldDB" id="A0A673HHM9"/>
<dbReference type="InterPro" id="IPR013783">
    <property type="entry name" value="Ig-like_fold"/>
</dbReference>
<dbReference type="PANTHER" id="PTHR19944:SF99">
    <property type="entry name" value="HLA CLASS II HISTOCOMPATIBILITY ANTIGEN, DRB1 BETA CHAIN"/>
    <property type="match status" value="1"/>
</dbReference>
<dbReference type="SMART" id="SM00407">
    <property type="entry name" value="IGc1"/>
    <property type="match status" value="1"/>
</dbReference>